<dbReference type="InterPro" id="IPR016197">
    <property type="entry name" value="Chromo-like_dom_sf"/>
</dbReference>
<feature type="domain" description="Tf2-1-like SH3-like" evidence="2">
    <location>
        <begin position="69"/>
        <end position="133"/>
    </location>
</feature>
<proteinExistence type="predicted"/>
<evidence type="ECO:0000313" key="3">
    <source>
        <dbReference type="Proteomes" id="UP000189701"/>
    </source>
</evidence>
<dbReference type="PANTHER" id="PTHR46148">
    <property type="entry name" value="CHROMO DOMAIN-CONTAINING PROTEIN"/>
    <property type="match status" value="1"/>
</dbReference>
<sequence length="205" mass="23797">MTPFEAVYGQKPPLHLPYIAHHSMVDQVDRSLQARESTIRLLKHYLQLAQCWMKAQANKKRSPRKFETGDLVFVKLQPYRQMSLKGHSYHKLNPKYFGLFKVLQKVSTVAYQLELPPHGKIHHTFHVSQLKKYIGNIVVVPDLPVSLSTHGHIVLKPEAILDRQSVQSRGKQVDQVLIRWFNCPEEDSTWMDTHSLSQQFPHFSP</sequence>
<evidence type="ECO:0000259" key="1">
    <source>
        <dbReference type="Pfam" id="PF00385"/>
    </source>
</evidence>
<dbReference type="STRING" id="4096.A0A1U7XC48"/>
<dbReference type="PANTHER" id="PTHR46148:SF54">
    <property type="entry name" value="RETROTRANSPOSON-LIKE PROTEIN"/>
    <property type="match status" value="1"/>
</dbReference>
<reference evidence="3" key="1">
    <citation type="journal article" date="2013" name="Genome Biol.">
        <title>Reference genomes and transcriptomes of Nicotiana sylvestris and Nicotiana tomentosiformis.</title>
        <authorList>
            <person name="Sierro N."/>
            <person name="Battey J.N."/>
            <person name="Ouadi S."/>
            <person name="Bovet L."/>
            <person name="Goepfert S."/>
            <person name="Bakaher N."/>
            <person name="Peitsch M.C."/>
            <person name="Ivanov N.V."/>
        </authorList>
    </citation>
    <scope>NUCLEOTIDE SEQUENCE [LARGE SCALE GENOMIC DNA]</scope>
</reference>
<dbReference type="InterPro" id="IPR056924">
    <property type="entry name" value="SH3_Tf2-1"/>
</dbReference>
<dbReference type="Pfam" id="PF00385">
    <property type="entry name" value="Chromo"/>
    <property type="match status" value="1"/>
</dbReference>
<evidence type="ECO:0000313" key="4">
    <source>
        <dbReference type="RefSeq" id="XP_009789657.1"/>
    </source>
</evidence>
<organism evidence="3 4">
    <name type="scientific">Nicotiana sylvestris</name>
    <name type="common">Wood tobacco</name>
    <name type="synonym">South American tobacco</name>
    <dbReference type="NCBI Taxonomy" id="4096"/>
    <lineage>
        <taxon>Eukaryota</taxon>
        <taxon>Viridiplantae</taxon>
        <taxon>Streptophyta</taxon>
        <taxon>Embryophyta</taxon>
        <taxon>Tracheophyta</taxon>
        <taxon>Spermatophyta</taxon>
        <taxon>Magnoliopsida</taxon>
        <taxon>eudicotyledons</taxon>
        <taxon>Gunneridae</taxon>
        <taxon>Pentapetalae</taxon>
        <taxon>asterids</taxon>
        <taxon>lamiids</taxon>
        <taxon>Solanales</taxon>
        <taxon>Solanaceae</taxon>
        <taxon>Nicotianoideae</taxon>
        <taxon>Nicotianeae</taxon>
        <taxon>Nicotiana</taxon>
    </lineage>
</organism>
<dbReference type="Pfam" id="PF24626">
    <property type="entry name" value="SH3_Tf2-1"/>
    <property type="match status" value="1"/>
</dbReference>
<evidence type="ECO:0000259" key="2">
    <source>
        <dbReference type="Pfam" id="PF24626"/>
    </source>
</evidence>
<dbReference type="eggNOG" id="KOG0017">
    <property type="taxonomic scope" value="Eukaryota"/>
</dbReference>
<dbReference type="RefSeq" id="XP_009789657.1">
    <property type="nucleotide sequence ID" value="XM_009791355.1"/>
</dbReference>
<accession>A0A1U7XC48</accession>
<dbReference type="AlphaFoldDB" id="A0A1U7XC48"/>
<dbReference type="SUPFAM" id="SSF54160">
    <property type="entry name" value="Chromo domain-like"/>
    <property type="match status" value="1"/>
</dbReference>
<dbReference type="OrthoDB" id="1300917at2759"/>
<protein>
    <submittedName>
        <fullName evidence="4">Uncharacterized protein LOC104237253</fullName>
    </submittedName>
</protein>
<gene>
    <name evidence="4" type="primary">LOC104237253</name>
</gene>
<keyword evidence="3" id="KW-1185">Reference proteome</keyword>
<dbReference type="InterPro" id="IPR023780">
    <property type="entry name" value="Chromo_domain"/>
</dbReference>
<name>A0A1U7XC48_NICSY</name>
<dbReference type="Proteomes" id="UP000189701">
    <property type="component" value="Unplaced"/>
</dbReference>
<feature type="domain" description="Chromo" evidence="1">
    <location>
        <begin position="157"/>
        <end position="202"/>
    </location>
</feature>
<reference evidence="4" key="2">
    <citation type="submission" date="2025-08" db="UniProtKB">
        <authorList>
            <consortium name="RefSeq"/>
        </authorList>
    </citation>
    <scope>IDENTIFICATION</scope>
    <source>
        <tissue evidence="4">Leaf</tissue>
    </source>
</reference>